<reference evidence="2 3" key="1">
    <citation type="submission" date="2022-12" db="EMBL/GenBank/DDBJ databases">
        <title>Metagenome assembled genome from gulf of manar.</title>
        <authorList>
            <person name="Kohli P."/>
            <person name="Pk S."/>
            <person name="Venkata Ramana C."/>
            <person name="Sasikala C."/>
        </authorList>
    </citation>
    <scope>NUCLEOTIDE SEQUENCE [LARGE SCALE GENOMIC DNA]</scope>
    <source>
        <strain evidence="2">JB008</strain>
    </source>
</reference>
<dbReference type="InterPro" id="IPR027020">
    <property type="entry name" value="YnjB"/>
</dbReference>
<dbReference type="Gene3D" id="3.40.190.10">
    <property type="entry name" value="Periplasmic binding protein-like II"/>
    <property type="match status" value="2"/>
</dbReference>
<keyword evidence="1" id="KW-0732">Signal</keyword>
<evidence type="ECO:0000313" key="3">
    <source>
        <dbReference type="Proteomes" id="UP001221217"/>
    </source>
</evidence>
<feature type="signal peptide" evidence="1">
    <location>
        <begin position="1"/>
        <end position="20"/>
    </location>
</feature>
<dbReference type="InterPro" id="IPR006059">
    <property type="entry name" value="SBP"/>
</dbReference>
<dbReference type="PANTHER" id="PTHR42779:SF1">
    <property type="entry name" value="PROTEIN YNJB"/>
    <property type="match status" value="1"/>
</dbReference>
<comment type="caution">
    <text evidence="2">The sequence shown here is derived from an EMBL/GenBank/DDBJ whole genome shotgun (WGS) entry which is preliminary data.</text>
</comment>
<dbReference type="EMBL" id="JAQQAL010000011">
    <property type="protein sequence ID" value="MDC7225988.1"/>
    <property type="molecule type" value="Genomic_DNA"/>
</dbReference>
<sequence>MKKLFGTTIVILLMSVSLFAGGTQEQEKVLWQQADWEDVIEATRGTEVSFYMWGGSASINSWIDNEVAPALKDKYDLSLNRVPMDASVFINQLLAEKQSGKPRGSMDLLWINGENFRRAKSEGLLYGSFADALPNFSLVDPETVAYDFGTPTEGWEIPYGRAQFVLEYDSAVVTAPPANLNELLQWVIENPGQFTYPQPPDFTGSAFLRQVLFGTSGGHENFTGPFEEAEFEAKARPLWAYLNQLKPYLWQNGETYPADKARLDGLFEQGEVAFNMTYTQAEASGRINDGRYPETVRTLVFEDGSISNIHFTSIPWNAPNVPGAMVLANYLLSPEAQYSKNRPENWGDFTVLDPGRLTAEWRRKFTELDLGPATLPLKELNKAAVPEISPDYLEALEKSWIREVLR</sequence>
<gene>
    <name evidence="2" type="ORF">PQJ61_04405</name>
</gene>
<dbReference type="PIRSF" id="PIRSF029172">
    <property type="entry name" value="UCP029172_ABC_sbc_YnjB"/>
    <property type="match status" value="1"/>
</dbReference>
<dbReference type="SUPFAM" id="SSF53850">
    <property type="entry name" value="Periplasmic binding protein-like II"/>
    <property type="match status" value="1"/>
</dbReference>
<evidence type="ECO:0000313" key="2">
    <source>
        <dbReference type="EMBL" id="MDC7225988.1"/>
    </source>
</evidence>
<organism evidence="2 3">
    <name type="scientific">Candidatus Thalassospirochaeta sargassi</name>
    <dbReference type="NCBI Taxonomy" id="3119039"/>
    <lineage>
        <taxon>Bacteria</taxon>
        <taxon>Pseudomonadati</taxon>
        <taxon>Spirochaetota</taxon>
        <taxon>Spirochaetia</taxon>
        <taxon>Spirochaetales</taxon>
        <taxon>Spirochaetaceae</taxon>
        <taxon>Candidatus Thalassospirochaeta</taxon>
    </lineage>
</organism>
<name>A0AAJ1IB12_9SPIO</name>
<dbReference type="NCBIfam" id="NF008633">
    <property type="entry name" value="PRK11622.1"/>
    <property type="match status" value="1"/>
</dbReference>
<dbReference type="Proteomes" id="UP001221217">
    <property type="component" value="Unassembled WGS sequence"/>
</dbReference>
<protein>
    <submittedName>
        <fullName evidence="2">ABC transporter substrate-binding protein</fullName>
    </submittedName>
</protein>
<feature type="chain" id="PRO_5042565693" evidence="1">
    <location>
        <begin position="21"/>
        <end position="406"/>
    </location>
</feature>
<proteinExistence type="predicted"/>
<evidence type="ECO:0000256" key="1">
    <source>
        <dbReference type="SAM" id="SignalP"/>
    </source>
</evidence>
<dbReference type="AlphaFoldDB" id="A0AAJ1IB12"/>
<accession>A0AAJ1IB12</accession>
<dbReference type="PANTHER" id="PTHR42779">
    <property type="entry name" value="PROTEIN YNJB"/>
    <property type="match status" value="1"/>
</dbReference>
<dbReference type="Pfam" id="PF13416">
    <property type="entry name" value="SBP_bac_8"/>
    <property type="match status" value="1"/>
</dbReference>